<evidence type="ECO:0000313" key="2">
    <source>
        <dbReference type="EMBL" id="QDT66302.1"/>
    </source>
</evidence>
<accession>A0A517TD50</accession>
<name>A0A517TD50_9PLAN</name>
<reference evidence="2 3" key="1">
    <citation type="submission" date="2019-02" db="EMBL/GenBank/DDBJ databases">
        <title>Deep-cultivation of Planctomycetes and their phenomic and genomic characterization uncovers novel biology.</title>
        <authorList>
            <person name="Wiegand S."/>
            <person name="Jogler M."/>
            <person name="Boedeker C."/>
            <person name="Pinto D."/>
            <person name="Vollmers J."/>
            <person name="Rivas-Marin E."/>
            <person name="Kohn T."/>
            <person name="Peeters S.H."/>
            <person name="Heuer A."/>
            <person name="Rast P."/>
            <person name="Oberbeckmann S."/>
            <person name="Bunk B."/>
            <person name="Jeske O."/>
            <person name="Meyerdierks A."/>
            <person name="Storesund J.E."/>
            <person name="Kallscheuer N."/>
            <person name="Luecker S."/>
            <person name="Lage O.M."/>
            <person name="Pohl T."/>
            <person name="Merkel B.J."/>
            <person name="Hornburger P."/>
            <person name="Mueller R.-W."/>
            <person name="Bruemmer F."/>
            <person name="Labrenz M."/>
            <person name="Spormann A.M."/>
            <person name="Op den Camp H."/>
            <person name="Overmann J."/>
            <person name="Amann R."/>
            <person name="Jetten M.S.M."/>
            <person name="Mascher T."/>
            <person name="Medema M.H."/>
            <person name="Devos D.P."/>
            <person name="Kaster A.-K."/>
            <person name="Ovreas L."/>
            <person name="Rohde M."/>
            <person name="Galperin M.Y."/>
            <person name="Jogler C."/>
        </authorList>
    </citation>
    <scope>NUCLEOTIDE SEQUENCE [LARGE SCALE GENOMIC DNA]</scope>
    <source>
        <strain evidence="2 3">V22</strain>
    </source>
</reference>
<keyword evidence="1" id="KW-0732">Signal</keyword>
<sequence length="142" mass="15390" precursor="true">MIHTQRRCYSSMLLLPLMLMAFGCSEEGPKLGTVSGTVTLDGEPLPNAQLMFTPRGEGRPSTASTDENGMYKLAYTAGKKGALTGSHRVSITTAVDQYSDEATGKRVEAVEEKLPAKYHQKSELTAEIQEGSNTIDFSLESQ</sequence>
<keyword evidence="3" id="KW-1185">Reference proteome</keyword>
<dbReference type="EMBL" id="CP036316">
    <property type="protein sequence ID" value="QDT66302.1"/>
    <property type="molecule type" value="Genomic_DNA"/>
</dbReference>
<protein>
    <recommendedName>
        <fullName evidence="4">Nickel uptake substrate-specific transmembrane region</fullName>
    </recommendedName>
</protein>
<dbReference type="KEGG" id="chya:V22_35670"/>
<evidence type="ECO:0008006" key="4">
    <source>
        <dbReference type="Google" id="ProtNLM"/>
    </source>
</evidence>
<dbReference type="AlphaFoldDB" id="A0A517TD50"/>
<organism evidence="2 3">
    <name type="scientific">Calycomorphotria hydatis</name>
    <dbReference type="NCBI Taxonomy" id="2528027"/>
    <lineage>
        <taxon>Bacteria</taxon>
        <taxon>Pseudomonadati</taxon>
        <taxon>Planctomycetota</taxon>
        <taxon>Planctomycetia</taxon>
        <taxon>Planctomycetales</taxon>
        <taxon>Planctomycetaceae</taxon>
        <taxon>Calycomorphotria</taxon>
    </lineage>
</organism>
<proteinExistence type="predicted"/>
<evidence type="ECO:0000256" key="1">
    <source>
        <dbReference type="SAM" id="SignalP"/>
    </source>
</evidence>
<dbReference type="PROSITE" id="PS51257">
    <property type="entry name" value="PROKAR_LIPOPROTEIN"/>
    <property type="match status" value="1"/>
</dbReference>
<feature type="chain" id="PRO_5021850095" description="Nickel uptake substrate-specific transmembrane region" evidence="1">
    <location>
        <begin position="24"/>
        <end position="142"/>
    </location>
</feature>
<feature type="signal peptide" evidence="1">
    <location>
        <begin position="1"/>
        <end position="23"/>
    </location>
</feature>
<evidence type="ECO:0000313" key="3">
    <source>
        <dbReference type="Proteomes" id="UP000319976"/>
    </source>
</evidence>
<dbReference type="InterPro" id="IPR008969">
    <property type="entry name" value="CarboxyPept-like_regulatory"/>
</dbReference>
<gene>
    <name evidence="2" type="ORF">V22_35670</name>
</gene>
<dbReference type="Proteomes" id="UP000319976">
    <property type="component" value="Chromosome"/>
</dbReference>
<dbReference type="SUPFAM" id="SSF49464">
    <property type="entry name" value="Carboxypeptidase regulatory domain-like"/>
    <property type="match status" value="1"/>
</dbReference>